<dbReference type="OrthoDB" id="7360312at2"/>
<evidence type="ECO:0000313" key="3">
    <source>
        <dbReference type="Proteomes" id="UP000053512"/>
    </source>
</evidence>
<dbReference type="RefSeq" id="WP_058872946.1">
    <property type="nucleotide sequence ID" value="NZ_LQBK01000004.1"/>
</dbReference>
<reference evidence="3" key="1">
    <citation type="submission" date="2015-12" db="EMBL/GenBank/DDBJ databases">
        <authorList>
            <person name="Nair G.R."/>
            <person name="Kaur G."/>
            <person name="Mayilraj S."/>
        </authorList>
    </citation>
    <scope>NUCLEOTIDE SEQUENCE [LARGE SCALE GENOMIC DNA]</scope>
    <source>
        <strain evidence="3">CD08_4</strain>
    </source>
</reference>
<keyword evidence="1" id="KW-0472">Membrane</keyword>
<evidence type="ECO:0008006" key="4">
    <source>
        <dbReference type="Google" id="ProtNLM"/>
    </source>
</evidence>
<dbReference type="AlphaFoldDB" id="A0A0W8INR7"/>
<gene>
    <name evidence="2" type="ORF">AVL61_00970</name>
</gene>
<accession>A0A0W8INR7</accession>
<feature type="transmembrane region" description="Helical" evidence="1">
    <location>
        <begin position="68"/>
        <end position="87"/>
    </location>
</feature>
<comment type="caution">
    <text evidence="2">The sequence shown here is derived from an EMBL/GenBank/DDBJ whole genome shotgun (WGS) entry which is preliminary data.</text>
</comment>
<dbReference type="Proteomes" id="UP000053512">
    <property type="component" value="Unassembled WGS sequence"/>
</dbReference>
<evidence type="ECO:0000256" key="1">
    <source>
        <dbReference type="SAM" id="Phobius"/>
    </source>
</evidence>
<protein>
    <recommendedName>
        <fullName evidence="4">Extradiol ring-cleavage dioxygenase LigAB LigA subunit domain-containing protein</fullName>
    </recommendedName>
</protein>
<keyword evidence="1" id="KW-1133">Transmembrane helix</keyword>
<keyword evidence="1" id="KW-0812">Transmembrane</keyword>
<dbReference type="SUPFAM" id="SSF48076">
    <property type="entry name" value="LigA subunit of an aromatic-ring-opening dioxygenase LigAB"/>
    <property type="match status" value="1"/>
</dbReference>
<sequence length="121" mass="14342">MSKYYVNKFLYTVDRDPAWVARYKADPAAAITAWEEEVGTWLNAAEKTSWLSFTEDERRALETYDYEWLFAYGAHFFLYLTLFIGLFDEDWARELGPLSYQRNWAKRLEAWTGKPYPSVAL</sequence>
<dbReference type="EMBL" id="LQBK01000004">
    <property type="protein sequence ID" value="KUG61530.1"/>
    <property type="molecule type" value="Genomic_DNA"/>
</dbReference>
<proteinExistence type="predicted"/>
<name>A0A0W8INR7_KOCRO</name>
<dbReference type="InterPro" id="IPR036622">
    <property type="entry name" value="LigA_sf"/>
</dbReference>
<evidence type="ECO:0000313" key="2">
    <source>
        <dbReference type="EMBL" id="KUG61530.1"/>
    </source>
</evidence>
<organism evidence="2 3">
    <name type="scientific">Kocuria rosea subsp. polaris</name>
    <dbReference type="NCBI Taxonomy" id="136273"/>
    <lineage>
        <taxon>Bacteria</taxon>
        <taxon>Bacillati</taxon>
        <taxon>Actinomycetota</taxon>
        <taxon>Actinomycetes</taxon>
        <taxon>Micrococcales</taxon>
        <taxon>Micrococcaceae</taxon>
        <taxon>Kocuria</taxon>
    </lineage>
</organism>